<dbReference type="RefSeq" id="WP_131597175.1">
    <property type="nucleotide sequence ID" value="NZ_SJSL01000005.1"/>
</dbReference>
<dbReference type="SUPFAM" id="SSF56784">
    <property type="entry name" value="HAD-like"/>
    <property type="match status" value="1"/>
</dbReference>
<dbReference type="Proteomes" id="UP000293347">
    <property type="component" value="Unassembled WGS sequence"/>
</dbReference>
<comment type="caution">
    <text evidence="1">The sequence shown here is derived from an EMBL/GenBank/DDBJ whole genome shotgun (WGS) entry which is preliminary data.</text>
</comment>
<sequence length="204" mass="23991">MSFEKYLDKKEAFVFELDNVLYPEKDYLLQVYFLYAQFIEYAEQISASEIIKYVEITFLNEGKAELYEKTTKQFNIPEKYRINFVLLLSNARLPLKLLIFEEVLRLLKAIVLERKQIFIFTDGLPLMQLNKIKQMEWHGLEQYLTLFFSAETAAKPSPMGVEAIIDTYNLEREKMLIIGSNEVDRQCAENASIEFLNVDKLLLT</sequence>
<dbReference type="EMBL" id="SJSL01000005">
    <property type="protein sequence ID" value="TCC99840.1"/>
    <property type="molecule type" value="Genomic_DNA"/>
</dbReference>
<evidence type="ECO:0000313" key="2">
    <source>
        <dbReference type="Proteomes" id="UP000293347"/>
    </source>
</evidence>
<reference evidence="1 2" key="1">
    <citation type="submission" date="2019-02" db="EMBL/GenBank/DDBJ databases">
        <title>Pedobacter sp. RP-1-14 sp. nov., isolated from Arctic soil.</title>
        <authorList>
            <person name="Dahal R.H."/>
        </authorList>
    </citation>
    <scope>NUCLEOTIDE SEQUENCE [LARGE SCALE GENOMIC DNA]</scope>
    <source>
        <strain evidence="1 2">RP-1-14</strain>
    </source>
</reference>
<dbReference type="InterPro" id="IPR041492">
    <property type="entry name" value="HAD_2"/>
</dbReference>
<dbReference type="GO" id="GO:0016787">
    <property type="term" value="F:hydrolase activity"/>
    <property type="evidence" value="ECO:0007669"/>
    <property type="project" value="UniProtKB-KW"/>
</dbReference>
<dbReference type="InterPro" id="IPR036412">
    <property type="entry name" value="HAD-like_sf"/>
</dbReference>
<evidence type="ECO:0000313" key="1">
    <source>
        <dbReference type="EMBL" id="TCC99840.1"/>
    </source>
</evidence>
<gene>
    <name evidence="1" type="ORF">EZ437_16490</name>
</gene>
<name>A0A4R0NH02_9SPHI</name>
<dbReference type="Gene3D" id="3.40.50.1000">
    <property type="entry name" value="HAD superfamily/HAD-like"/>
    <property type="match status" value="1"/>
</dbReference>
<dbReference type="InterPro" id="IPR023214">
    <property type="entry name" value="HAD_sf"/>
</dbReference>
<dbReference type="CDD" id="cd01427">
    <property type="entry name" value="HAD_like"/>
    <property type="match status" value="1"/>
</dbReference>
<keyword evidence="2" id="KW-1185">Reference proteome</keyword>
<dbReference type="OrthoDB" id="791795at2"/>
<dbReference type="AlphaFoldDB" id="A0A4R0NH02"/>
<keyword evidence="1" id="KW-0378">Hydrolase</keyword>
<dbReference type="Gene3D" id="1.10.150.520">
    <property type="match status" value="1"/>
</dbReference>
<organism evidence="1 2">
    <name type="scientific">Pedobacter psychroterrae</name>
    <dbReference type="NCBI Taxonomy" id="2530453"/>
    <lineage>
        <taxon>Bacteria</taxon>
        <taxon>Pseudomonadati</taxon>
        <taxon>Bacteroidota</taxon>
        <taxon>Sphingobacteriia</taxon>
        <taxon>Sphingobacteriales</taxon>
        <taxon>Sphingobacteriaceae</taxon>
        <taxon>Pedobacter</taxon>
    </lineage>
</organism>
<accession>A0A4R0NH02</accession>
<protein>
    <submittedName>
        <fullName evidence="1">HAD family hydrolase</fullName>
    </submittedName>
</protein>
<proteinExistence type="predicted"/>
<dbReference type="Pfam" id="PF13419">
    <property type="entry name" value="HAD_2"/>
    <property type="match status" value="1"/>
</dbReference>